<dbReference type="PANTHER" id="PTHR11635">
    <property type="entry name" value="CAMP-DEPENDENT PROTEIN KINASE REGULATORY CHAIN"/>
    <property type="match status" value="1"/>
</dbReference>
<dbReference type="Gene3D" id="3.60.15.10">
    <property type="entry name" value="Ribonuclease Z/Hydroxyacylglutathione hydrolase-like"/>
    <property type="match status" value="1"/>
</dbReference>
<dbReference type="AlphaFoldDB" id="A0A7T0BXJ0"/>
<dbReference type="Gene3D" id="2.60.120.10">
    <property type="entry name" value="Jelly Rolls"/>
    <property type="match status" value="2"/>
</dbReference>
<dbReference type="SUPFAM" id="SSF51206">
    <property type="entry name" value="cAMP-binding domain-like"/>
    <property type="match status" value="2"/>
</dbReference>
<organism evidence="2 3">
    <name type="scientific">Candidatus Nitronauta litoralis</name>
    <dbReference type="NCBI Taxonomy" id="2705533"/>
    <lineage>
        <taxon>Bacteria</taxon>
        <taxon>Pseudomonadati</taxon>
        <taxon>Nitrospinota/Tectimicrobiota group</taxon>
        <taxon>Nitrospinota</taxon>
        <taxon>Nitrospinia</taxon>
        <taxon>Nitrospinales</taxon>
        <taxon>Nitrospinaceae</taxon>
        <taxon>Candidatus Nitronauta</taxon>
    </lineage>
</organism>
<dbReference type="PROSITE" id="PS50042">
    <property type="entry name" value="CNMP_BINDING_3"/>
    <property type="match status" value="2"/>
</dbReference>
<dbReference type="Pfam" id="PF00027">
    <property type="entry name" value="cNMP_binding"/>
    <property type="match status" value="1"/>
</dbReference>
<feature type="domain" description="Cyclic nucleotide-binding" evidence="1">
    <location>
        <begin position="580"/>
        <end position="675"/>
    </location>
</feature>
<evidence type="ECO:0000313" key="3">
    <source>
        <dbReference type="Proteomes" id="UP000594688"/>
    </source>
</evidence>
<dbReference type="InterPro" id="IPR000595">
    <property type="entry name" value="cNMP-bd_dom"/>
</dbReference>
<dbReference type="SMART" id="SM00100">
    <property type="entry name" value="cNMP"/>
    <property type="match status" value="1"/>
</dbReference>
<evidence type="ECO:0000259" key="1">
    <source>
        <dbReference type="PROSITE" id="PS50042"/>
    </source>
</evidence>
<dbReference type="InterPro" id="IPR018490">
    <property type="entry name" value="cNMP-bd_dom_sf"/>
</dbReference>
<evidence type="ECO:0000313" key="2">
    <source>
        <dbReference type="EMBL" id="QPJ62753.1"/>
    </source>
</evidence>
<proteinExistence type="predicted"/>
<dbReference type="SUPFAM" id="SSF56281">
    <property type="entry name" value="Metallo-hydrolase/oxidoreductase"/>
    <property type="match status" value="1"/>
</dbReference>
<accession>A0A7T0BXJ0</accession>
<dbReference type="PANTHER" id="PTHR11635:SF152">
    <property type="entry name" value="CAMP-DEPENDENT PROTEIN KINASE TYPE I REGULATORY SUBUNIT-RELATED"/>
    <property type="match status" value="1"/>
</dbReference>
<dbReference type="GO" id="GO:0005952">
    <property type="term" value="C:cAMP-dependent protein kinase complex"/>
    <property type="evidence" value="ECO:0007669"/>
    <property type="project" value="InterPro"/>
</dbReference>
<reference evidence="2 3" key="1">
    <citation type="submission" date="2020-02" db="EMBL/GenBank/DDBJ databases">
        <title>Genomic and physiological characterization of two novel Nitrospinaceae genera.</title>
        <authorList>
            <person name="Mueller A.J."/>
            <person name="Jung M.-Y."/>
            <person name="Strachan C.R."/>
            <person name="Herbold C.W."/>
            <person name="Kirkegaard R.H."/>
            <person name="Daims H."/>
        </authorList>
    </citation>
    <scope>NUCLEOTIDE SEQUENCE [LARGE SCALE GENOMIC DNA]</scope>
    <source>
        <strain evidence="2">EB</strain>
    </source>
</reference>
<dbReference type="Pfam" id="PF23023">
    <property type="entry name" value="Anti-Pycsar_Apyc1"/>
    <property type="match status" value="1"/>
</dbReference>
<dbReference type="GO" id="GO:0005829">
    <property type="term" value="C:cytosol"/>
    <property type="evidence" value="ECO:0007669"/>
    <property type="project" value="TreeGrafter"/>
</dbReference>
<name>A0A7T0BXJ0_9BACT</name>
<dbReference type="InterPro" id="IPR014710">
    <property type="entry name" value="RmlC-like_jellyroll"/>
</dbReference>
<dbReference type="GO" id="GO:0004862">
    <property type="term" value="F:cAMP-dependent protein kinase inhibitor activity"/>
    <property type="evidence" value="ECO:0007669"/>
    <property type="project" value="TreeGrafter"/>
</dbReference>
<dbReference type="GO" id="GO:0030552">
    <property type="term" value="F:cAMP binding"/>
    <property type="evidence" value="ECO:0007669"/>
    <property type="project" value="TreeGrafter"/>
</dbReference>
<dbReference type="GO" id="GO:0034236">
    <property type="term" value="F:protein kinase A catalytic subunit binding"/>
    <property type="evidence" value="ECO:0007669"/>
    <property type="project" value="TreeGrafter"/>
</dbReference>
<sequence>MKELQSGYYSQAGILVLGVRVLDKKVKIYKGYNFRVLDIPGYEKITFGCPPGIVKDFARREEDLTSHYILPTRTLVKGKNNFDFEFIVYNFLFIRSQKSKINIYCTQDQKERFHAIMSETLFGPTLHQMLCAQFRSFMKRSGFTSGENTRFEKYLLSLSRDKKLLGKLQGMMETQVSAEVLLKELSSHFKKILKTKAWMQKQSKSPANLFAKNTLQCFQLQREMELFSLTRDCTREEFLDRLVEFHLFGKDKTVTLQSKESSRKKLNVVQVSPSYFEIYEGKKLKAELDFNEIDSPLIPETINLLDRPFLGATFLGVGSGFSANRRNSCMILWAEGKGLMVDAFSDNNEALLAHGITENDVGSMFLSHVHSDHDAGFIEKILSGQRLKVMTSRIIFESFLRKIEAITLFPCEVIESFIDFIELEPKKKIKLPECKNTYIEFDYSFHSIPSGRLVLTYKDKNGKEKSISHSGDTKYDRELIHRWYEQGIFSRNRYQAIMGFIWDADLIIHEVGGGQLHTEFGALTELKPEIAKKMILTHQHKSSINHPYFHFADEGETRAVIPMPKKKGPTTLEFLKEISLFQGVGASALKNLEKKSKAVHYNPGDTVFTKNDIGETFYVILDGFAEIILGGKMNAIYEKGMFFGELAITTDNPLRRGTVRALSKLTLLEISKKLYLDSGLPTIMDDFYRLDNHFSEVVRPSLVASLGFGSLAHWKKGEHIFPKKSEEAPVYLLLSGQVKVSCGKGKKIAFLSSGDIMGEISEWKTIVKKADILADSDKVFAVQLEPDQITQIFKLYPSFYGTVYQKIKKLEARLSKN</sequence>
<gene>
    <name evidence="2" type="ORF">G3M70_13060</name>
</gene>
<protein>
    <submittedName>
        <fullName evidence="2">Cyclic nucleotide-binding domain-containing protein</fullName>
    </submittedName>
</protein>
<feature type="domain" description="Cyclic nucleotide-binding" evidence="1">
    <location>
        <begin position="690"/>
        <end position="777"/>
    </location>
</feature>
<dbReference type="EMBL" id="CP048685">
    <property type="protein sequence ID" value="QPJ62753.1"/>
    <property type="molecule type" value="Genomic_DNA"/>
</dbReference>
<dbReference type="CDD" id="cd00038">
    <property type="entry name" value="CAP_ED"/>
    <property type="match status" value="1"/>
</dbReference>
<dbReference type="InterPro" id="IPR036866">
    <property type="entry name" value="RibonucZ/Hydroxyglut_hydro"/>
</dbReference>
<dbReference type="KEGG" id="nli:G3M70_13060"/>
<dbReference type="InterPro" id="IPR050503">
    <property type="entry name" value="cAMP-dep_PK_reg_su-like"/>
</dbReference>
<dbReference type="Proteomes" id="UP000594688">
    <property type="component" value="Chromosome"/>
</dbReference>